<evidence type="ECO:0000313" key="2">
    <source>
        <dbReference type="EMBL" id="NJP90407.1"/>
    </source>
</evidence>
<feature type="region of interest" description="Disordered" evidence="1">
    <location>
        <begin position="36"/>
        <end position="55"/>
    </location>
</feature>
<gene>
    <name evidence="2" type="ORF">HCN51_13245</name>
</gene>
<evidence type="ECO:0000256" key="1">
    <source>
        <dbReference type="SAM" id="MobiDB-lite"/>
    </source>
</evidence>
<protein>
    <recommendedName>
        <fullName evidence="4">Transposase</fullName>
    </recommendedName>
</protein>
<organism evidence="2 3">
    <name type="scientific">Nonomuraea composti</name>
    <dbReference type="NCBI Taxonomy" id="2720023"/>
    <lineage>
        <taxon>Bacteria</taxon>
        <taxon>Bacillati</taxon>
        <taxon>Actinomycetota</taxon>
        <taxon>Actinomycetes</taxon>
        <taxon>Streptosporangiales</taxon>
        <taxon>Streptosporangiaceae</taxon>
        <taxon>Nonomuraea</taxon>
    </lineage>
</organism>
<dbReference type="EMBL" id="JAATEP010000008">
    <property type="protein sequence ID" value="NJP90407.1"/>
    <property type="molecule type" value="Genomic_DNA"/>
</dbReference>
<name>A0ABX1B0N4_9ACTN</name>
<accession>A0ABX1B0N4</accession>
<keyword evidence="3" id="KW-1185">Reference proteome</keyword>
<dbReference type="Proteomes" id="UP000696294">
    <property type="component" value="Unassembled WGS sequence"/>
</dbReference>
<evidence type="ECO:0000313" key="3">
    <source>
        <dbReference type="Proteomes" id="UP000696294"/>
    </source>
</evidence>
<sequence length="55" mass="6040">MTVLRDRDTTFTSSVDEVFAGDDIQVLEIPPQATRANACAERRSTRQARNAPTGC</sequence>
<dbReference type="RefSeq" id="WP_168009961.1">
    <property type="nucleotide sequence ID" value="NZ_JAATEP010000008.1"/>
</dbReference>
<proteinExistence type="predicted"/>
<reference evidence="2 3" key="1">
    <citation type="submission" date="2020-03" db="EMBL/GenBank/DDBJ databases">
        <title>WGS of actinomycetes isolated from Thailand.</title>
        <authorList>
            <person name="Thawai C."/>
        </authorList>
    </citation>
    <scope>NUCLEOTIDE SEQUENCE [LARGE SCALE GENOMIC DNA]</scope>
    <source>
        <strain evidence="2 3">FMUSA5-5</strain>
    </source>
</reference>
<evidence type="ECO:0008006" key="4">
    <source>
        <dbReference type="Google" id="ProtNLM"/>
    </source>
</evidence>
<comment type="caution">
    <text evidence="2">The sequence shown here is derived from an EMBL/GenBank/DDBJ whole genome shotgun (WGS) entry which is preliminary data.</text>
</comment>